<reference evidence="2" key="2">
    <citation type="journal article" date="2021" name="Genome Biol. Evol.">
        <title>Developing a high-quality reference genome for a parasitic bivalve with doubly uniparental inheritance (Bivalvia: Unionida).</title>
        <authorList>
            <person name="Smith C.H."/>
        </authorList>
    </citation>
    <scope>NUCLEOTIDE SEQUENCE</scope>
    <source>
        <strain evidence="2">CHS0354</strain>
        <tissue evidence="2">Mantle</tissue>
    </source>
</reference>
<gene>
    <name evidence="2" type="ORF">CHS0354_018472</name>
</gene>
<dbReference type="AlphaFoldDB" id="A0AAE0TBT6"/>
<feature type="signal peptide" evidence="1">
    <location>
        <begin position="1"/>
        <end position="26"/>
    </location>
</feature>
<organism evidence="2 3">
    <name type="scientific">Potamilus streckersoni</name>
    <dbReference type="NCBI Taxonomy" id="2493646"/>
    <lineage>
        <taxon>Eukaryota</taxon>
        <taxon>Metazoa</taxon>
        <taxon>Spiralia</taxon>
        <taxon>Lophotrochozoa</taxon>
        <taxon>Mollusca</taxon>
        <taxon>Bivalvia</taxon>
        <taxon>Autobranchia</taxon>
        <taxon>Heteroconchia</taxon>
        <taxon>Palaeoheterodonta</taxon>
        <taxon>Unionida</taxon>
        <taxon>Unionoidea</taxon>
        <taxon>Unionidae</taxon>
        <taxon>Ambleminae</taxon>
        <taxon>Lampsilini</taxon>
        <taxon>Potamilus</taxon>
    </lineage>
</organism>
<reference evidence="2" key="3">
    <citation type="submission" date="2023-05" db="EMBL/GenBank/DDBJ databases">
        <authorList>
            <person name="Smith C.H."/>
        </authorList>
    </citation>
    <scope>NUCLEOTIDE SEQUENCE</scope>
    <source>
        <strain evidence="2">CHS0354</strain>
        <tissue evidence="2">Mantle</tissue>
    </source>
</reference>
<evidence type="ECO:0000313" key="2">
    <source>
        <dbReference type="EMBL" id="KAK3606878.1"/>
    </source>
</evidence>
<evidence type="ECO:0000313" key="3">
    <source>
        <dbReference type="Proteomes" id="UP001195483"/>
    </source>
</evidence>
<comment type="caution">
    <text evidence="2">The sequence shown here is derived from an EMBL/GenBank/DDBJ whole genome shotgun (WGS) entry which is preliminary data.</text>
</comment>
<keyword evidence="1" id="KW-0732">Signal</keyword>
<dbReference type="Proteomes" id="UP001195483">
    <property type="component" value="Unassembled WGS sequence"/>
</dbReference>
<reference evidence="2" key="1">
    <citation type="journal article" date="2021" name="Genome Biol. Evol.">
        <title>A High-Quality Reference Genome for a Parasitic Bivalve with Doubly Uniparental Inheritance (Bivalvia: Unionida).</title>
        <authorList>
            <person name="Smith C.H."/>
        </authorList>
    </citation>
    <scope>NUCLEOTIDE SEQUENCE</scope>
    <source>
        <strain evidence="2">CHS0354</strain>
    </source>
</reference>
<keyword evidence="3" id="KW-1185">Reference proteome</keyword>
<dbReference type="EMBL" id="JAEAOA010001141">
    <property type="protein sequence ID" value="KAK3606878.1"/>
    <property type="molecule type" value="Genomic_DNA"/>
</dbReference>
<proteinExistence type="predicted"/>
<name>A0AAE0TBT6_9BIVA</name>
<accession>A0AAE0TBT6</accession>
<evidence type="ECO:0000256" key="1">
    <source>
        <dbReference type="SAM" id="SignalP"/>
    </source>
</evidence>
<feature type="chain" id="PRO_5042182940" evidence="1">
    <location>
        <begin position="27"/>
        <end position="217"/>
    </location>
</feature>
<sequence>MNFSVWCRFAGLSGVLVILLLPVVYAQTPSKKVWMTDFSVPVYTLTADKEYRFEAVSNARLGLGKIELDGEPGIYSGGGVRVGYRIYGPWMFGLGYENMSKTVKISQITFSVNSPGNITYTQKPKINIRNTVYTLIFYIPSAPFDTEIGYGIGKKEYEFDFTPTSPDTAKKSVSINTVKYSFQGGTLCGIGLSYYYRGGDRSRPDSADGVQQCQSGD</sequence>
<protein>
    <submittedName>
        <fullName evidence="2">Uncharacterized protein</fullName>
    </submittedName>
</protein>